<gene>
    <name evidence="3" type="ORF">ACFOYY_35265</name>
</gene>
<organism evidence="3 4">
    <name type="scientific">Streptosporangium jomthongense</name>
    <dbReference type="NCBI Taxonomy" id="1193683"/>
    <lineage>
        <taxon>Bacteria</taxon>
        <taxon>Bacillati</taxon>
        <taxon>Actinomycetota</taxon>
        <taxon>Actinomycetes</taxon>
        <taxon>Streptosporangiales</taxon>
        <taxon>Streptosporangiaceae</taxon>
        <taxon>Streptosporangium</taxon>
    </lineage>
</organism>
<dbReference type="RefSeq" id="WP_386195518.1">
    <property type="nucleotide sequence ID" value="NZ_JBHSBC010000046.1"/>
</dbReference>
<feature type="domain" description="Glutamine amidotransferase type-2" evidence="2">
    <location>
        <begin position="2"/>
        <end position="256"/>
    </location>
</feature>
<dbReference type="PANTHER" id="PTHR42824:SF1">
    <property type="entry name" value="GLUTAMINE AMIDOTRANSFERASE YAFJ-RELATED"/>
    <property type="match status" value="1"/>
</dbReference>
<dbReference type="PROSITE" id="PS51278">
    <property type="entry name" value="GATASE_TYPE_2"/>
    <property type="match status" value="1"/>
</dbReference>
<dbReference type="InterPro" id="IPR017932">
    <property type="entry name" value="GATase_2_dom"/>
</dbReference>
<name>A0ABV8FDB3_9ACTN</name>
<dbReference type="EMBL" id="JBHSBC010000046">
    <property type="protein sequence ID" value="MFC3985435.1"/>
    <property type="molecule type" value="Genomic_DNA"/>
</dbReference>
<dbReference type="InterPro" id="IPR029055">
    <property type="entry name" value="Ntn_hydrolases_N"/>
</dbReference>
<evidence type="ECO:0000313" key="3">
    <source>
        <dbReference type="EMBL" id="MFC3985435.1"/>
    </source>
</evidence>
<dbReference type="PANTHER" id="PTHR42824">
    <property type="entry name" value="GLUTAMINE AMIDOTRANSFERASE"/>
    <property type="match status" value="1"/>
</dbReference>
<reference evidence="4" key="1">
    <citation type="journal article" date="2019" name="Int. J. Syst. Evol. Microbiol.">
        <title>The Global Catalogue of Microorganisms (GCM) 10K type strain sequencing project: providing services to taxonomists for standard genome sequencing and annotation.</title>
        <authorList>
            <consortium name="The Broad Institute Genomics Platform"/>
            <consortium name="The Broad Institute Genome Sequencing Center for Infectious Disease"/>
            <person name="Wu L."/>
            <person name="Ma J."/>
        </authorList>
    </citation>
    <scope>NUCLEOTIDE SEQUENCE [LARGE SCALE GENOMIC DNA]</scope>
    <source>
        <strain evidence="4">TBRC 7912</strain>
    </source>
</reference>
<dbReference type="Pfam" id="PF13230">
    <property type="entry name" value="GATase_4"/>
    <property type="match status" value="1"/>
</dbReference>
<keyword evidence="4" id="KW-1185">Reference proteome</keyword>
<keyword evidence="1 3" id="KW-0315">Glutamine amidotransferase</keyword>
<accession>A0ABV8FDB3</accession>
<dbReference type="Gene3D" id="3.60.20.10">
    <property type="entry name" value="Glutamine Phosphoribosylpyrophosphate, subunit 1, domain 1"/>
    <property type="match status" value="1"/>
</dbReference>
<evidence type="ECO:0000256" key="1">
    <source>
        <dbReference type="ARBA" id="ARBA00022962"/>
    </source>
</evidence>
<comment type="caution">
    <text evidence="3">The sequence shown here is derived from an EMBL/GenBank/DDBJ whole genome shotgun (WGS) entry which is preliminary data.</text>
</comment>
<sequence>MCRLFGMTSAPQRTRATFWLLDAPDSLSVQGHRDPDGTGLGYFEEDGEPQVRKEPVAAYADRRFAEEARTVRSATFVAHIRFASTGGLDVRNTHPFAQDGRLFAHNGVVEGLDLLDEHLGDARSLVKGETDSERVFALVTKEIRANGGDVAAGLGRAVRWIAGHLPLYALNLVLATPGGLWALRYPDTHELYVLERAPGGRHGDRHLDHTGTGGRIRVHSGDLSRAPALVVASERMDDNPGWRLMEPGELLHNGPDLGLVRTALLTDPPAHPLTLADLRPDAAASQRAGVR</sequence>
<evidence type="ECO:0000313" key="4">
    <source>
        <dbReference type="Proteomes" id="UP001595698"/>
    </source>
</evidence>
<proteinExistence type="predicted"/>
<evidence type="ECO:0000259" key="2">
    <source>
        <dbReference type="PROSITE" id="PS51278"/>
    </source>
</evidence>
<dbReference type="CDD" id="cd01908">
    <property type="entry name" value="YafJ"/>
    <property type="match status" value="1"/>
</dbReference>
<dbReference type="InterPro" id="IPR026869">
    <property type="entry name" value="EgtC-like"/>
</dbReference>
<dbReference type="SUPFAM" id="SSF56235">
    <property type="entry name" value="N-terminal nucleophile aminohydrolases (Ntn hydrolases)"/>
    <property type="match status" value="1"/>
</dbReference>
<dbReference type="Proteomes" id="UP001595698">
    <property type="component" value="Unassembled WGS sequence"/>
</dbReference>
<protein>
    <submittedName>
        <fullName evidence="3">Class II glutamine amidotransferase</fullName>
    </submittedName>
</protein>